<sequence length="1428" mass="156608">MTVHKLNAGDGYVYLTKHVAKGDATESRKPNAVDYYVAKGTPPGIWCGKLAEKVGVEVGTEVTESAMRSVFGAARTPTAFDTRPGKDAPLEDRLDWSESTALGRAFSWFQKSQEYVNDVEELCSAYKAQHGEYPDAQAKKNIQFSTARKHLQRVNGERADLLSDDDIWQFITEQYGKTRTSVAGYDLVFTPAKSISLLWGLGDERVKAAVEQAHAQAVSETLEWIENEVIYTRRGAGGARKIKADGLLVARFDHYDNRAADPNLHTHCAVFNRVFAEDKWTSIDGTILYKANVAGSEKYNTRVADLVARRLGVTFTPRPDTPVGKLPVHEVDGIPLTLIEEFSRRSAIEARQEELAREYKAKYGKNPPKKVQYAHAQQATLDTRNAKNPPRSLSELRAEWRERAEAILAGGDPGELVDAVQDERDRRPELSPDQVPAVVEKTVDTLSRKVGTWTVFSLSAELDRQLREFSFTHDDELRAMYDNALELALRDYCLPTFTEEYHGPERITERIERGLVRSHLVDRAEMRYTAQAVLDAEDFMRRQAATDDERTVSDFVIRRQIRRAEKKAGHSLGGDQIAMIEHFLTAKKRVAVAVGAAGAGKTTAATVIARAWEAAHGTVVALGPSARAAEVLGEEISVQGRTIADVLTRHRAGIATGIEKGSLLLVDEAGMASARDLADLTRVAVDAGAVVRLLGDPQQLASVEAGGVLRDLADMTGAPFLEKVHRFATDGEADASLLLRNGNVDALDWYAENDRIREGMAHELADMVFDAYVADVEAGHVTLMVAPTNDLVRELNEKAAAYYRDTGTVTGPGVVLADGLEAAVGDVVVTRKNNSKYVVKDSDGNKSGRVKNGDLWTVAEIGTDGSMRLRNNISSGEVTVAADYITENVQLGYATTVHRSQGMTVGHCHVLAAPNMDRQSLYVALTRGKLANIVYAAHDELPDWDFEHAQDEHPGAIGLLAKIVDRDGSQRTAHQMIEQAQRKAASWSQVTEVYELAVNALYEDYTEALLGRILTERQFGWVHDLGGWEAIVKSVAQAETFGWDTPGLLREAVEVMREHGRAGRLDDGTNAPGRVLAAALKDRISPSDGPALPRTRRDDLARYKVPVLTDAAAQMDPILTAYARAHQQQMHAFIDSYLTAAIEQNAPWIAAVGTPGDDPRRIKLWNTTVRDIAVSRVVAGAPDDQHDPLAYLQGTRREKAEAAVARLTTAPSQRTGSATPASPYARYSDTELRAARQASLQRLTEDRMLLALAREELARISGTDSAITAVDKRIAQVERQDQQIQAVRASRAALNRLRTDPTATAEQIAAATSAVAAAEHAAPPERDWPIIERSAQFNRASASRYDRARAIDEQAIGRARDRLTRLGDGLRTEENILGQIDAEITRRNRGGTPPDARRVGPEQTPPSSANPHAELNPTQPESGPEAQM</sequence>
<evidence type="ECO:0000259" key="2">
    <source>
        <dbReference type="Pfam" id="PF08751"/>
    </source>
</evidence>
<feature type="region of interest" description="Disordered" evidence="1">
    <location>
        <begin position="1381"/>
        <end position="1428"/>
    </location>
</feature>
<protein>
    <submittedName>
        <fullName evidence="3">Relaxase domain-containing protein</fullName>
    </submittedName>
</protein>
<name>A0AAW4XM40_RHORH</name>
<dbReference type="SUPFAM" id="SSF55464">
    <property type="entry name" value="Origin of replication-binding domain, RBD-like"/>
    <property type="match status" value="1"/>
</dbReference>
<dbReference type="Gene3D" id="2.30.30.940">
    <property type="match status" value="1"/>
</dbReference>
<dbReference type="EMBL" id="JAJNCO010000016">
    <property type="protein sequence ID" value="MCD2114048.1"/>
    <property type="molecule type" value="Genomic_DNA"/>
</dbReference>
<dbReference type="InterPro" id="IPR027417">
    <property type="entry name" value="P-loop_NTPase"/>
</dbReference>
<dbReference type="SUPFAM" id="SSF52540">
    <property type="entry name" value="P-loop containing nucleoside triphosphate hydrolases"/>
    <property type="match status" value="2"/>
</dbReference>
<dbReference type="RefSeq" id="WP_230792228.1">
    <property type="nucleotide sequence ID" value="NZ_JAJNCO010000016.1"/>
</dbReference>
<dbReference type="Proteomes" id="UP001198630">
    <property type="component" value="Unassembled WGS sequence"/>
</dbReference>
<comment type="caution">
    <text evidence="3">The sequence shown here is derived from an EMBL/GenBank/DDBJ whole genome shotgun (WGS) entry which is preliminary data.</text>
</comment>
<organism evidence="3 4">
    <name type="scientific">Rhodococcus rhodochrous</name>
    <dbReference type="NCBI Taxonomy" id="1829"/>
    <lineage>
        <taxon>Bacteria</taxon>
        <taxon>Bacillati</taxon>
        <taxon>Actinomycetota</taxon>
        <taxon>Actinomycetes</taxon>
        <taxon>Mycobacteriales</taxon>
        <taxon>Nocardiaceae</taxon>
        <taxon>Rhodococcus</taxon>
    </lineage>
</organism>
<feature type="region of interest" description="Disordered" evidence="1">
    <location>
        <begin position="1207"/>
        <end position="1229"/>
    </location>
</feature>
<dbReference type="Pfam" id="PF08751">
    <property type="entry name" value="TrwC"/>
    <property type="match status" value="1"/>
</dbReference>
<feature type="compositionally biased region" description="Polar residues" evidence="1">
    <location>
        <begin position="1405"/>
        <end position="1421"/>
    </location>
</feature>
<accession>A0AAW4XM40</accession>
<dbReference type="CDD" id="cd18809">
    <property type="entry name" value="SF1_C_RecD"/>
    <property type="match status" value="1"/>
</dbReference>
<dbReference type="NCBIfam" id="NF041492">
    <property type="entry name" value="MobF"/>
    <property type="match status" value="1"/>
</dbReference>
<proteinExistence type="predicted"/>
<evidence type="ECO:0000313" key="4">
    <source>
        <dbReference type="Proteomes" id="UP001198630"/>
    </source>
</evidence>
<dbReference type="Gene3D" id="3.40.50.300">
    <property type="entry name" value="P-loop containing nucleotide triphosphate hydrolases"/>
    <property type="match status" value="2"/>
</dbReference>
<gene>
    <name evidence="3" type="ORF">LQ384_23310</name>
</gene>
<dbReference type="InterPro" id="IPR014862">
    <property type="entry name" value="TrwC"/>
</dbReference>
<dbReference type="Pfam" id="PF13604">
    <property type="entry name" value="AAA_30"/>
    <property type="match status" value="1"/>
</dbReference>
<feature type="compositionally biased region" description="Polar residues" evidence="1">
    <location>
        <begin position="1209"/>
        <end position="1220"/>
    </location>
</feature>
<feature type="domain" description="TrwC relaxase" evidence="2">
    <location>
        <begin position="8"/>
        <end position="406"/>
    </location>
</feature>
<evidence type="ECO:0000313" key="3">
    <source>
        <dbReference type="EMBL" id="MCD2114048.1"/>
    </source>
</evidence>
<reference evidence="3" key="1">
    <citation type="submission" date="2021-11" db="EMBL/GenBank/DDBJ databases">
        <title>Development of a sustainable strategy for remediation of hydrocarbon-contaminated territories based on the waste exchange concept.</title>
        <authorList>
            <person name="Elkin A."/>
        </authorList>
    </citation>
    <scope>NUCLEOTIDE SEQUENCE</scope>
    <source>
        <strain evidence="3">IEGM 757</strain>
    </source>
</reference>
<evidence type="ECO:0000256" key="1">
    <source>
        <dbReference type="SAM" id="MobiDB-lite"/>
    </source>
</evidence>